<dbReference type="Proteomes" id="UP000008743">
    <property type="component" value="Unassembled WGS sequence"/>
</dbReference>
<dbReference type="InterPro" id="IPR044925">
    <property type="entry name" value="His-Me_finger_sf"/>
</dbReference>
<reference evidence="3" key="1">
    <citation type="submission" date="2011-02" db="EMBL/GenBank/DDBJ databases">
        <title>The Genome Sequence of Capsaspora owczarzaki ATCC 30864.</title>
        <authorList>
            <person name="Russ C."/>
            <person name="Cuomo C."/>
            <person name="Burger G."/>
            <person name="Gray M.W."/>
            <person name="Holland P.W.H."/>
            <person name="King N."/>
            <person name="Lang F.B.F."/>
            <person name="Roger A.J."/>
            <person name="Ruiz-Trillo I."/>
            <person name="Young S.K."/>
            <person name="Zeng Q."/>
            <person name="Gargeya S."/>
            <person name="Alvarado L."/>
            <person name="Berlin A."/>
            <person name="Chapman S.B."/>
            <person name="Chen Z."/>
            <person name="Freedman E."/>
            <person name="Gellesch M."/>
            <person name="Goldberg J."/>
            <person name="Griggs A."/>
            <person name="Gujja S."/>
            <person name="Heilman E."/>
            <person name="Heiman D."/>
            <person name="Howarth C."/>
            <person name="Mehta T."/>
            <person name="Neiman D."/>
            <person name="Pearson M."/>
            <person name="Roberts A."/>
            <person name="Saif S."/>
            <person name="Shea T."/>
            <person name="Shenoy N."/>
            <person name="Sisk P."/>
            <person name="Stolte C."/>
            <person name="Sykes S."/>
            <person name="White J."/>
            <person name="Yandava C."/>
            <person name="Haas B."/>
            <person name="Nusbaum C."/>
            <person name="Birren B."/>
        </authorList>
    </citation>
    <scope>NUCLEOTIDE SEQUENCE</scope>
    <source>
        <strain evidence="3">ATCC 30864</strain>
    </source>
</reference>
<name>A0A0D2UT97_CAPO3</name>
<dbReference type="EMBL" id="KE346376">
    <property type="protein sequence ID" value="KJE98196.1"/>
    <property type="molecule type" value="Genomic_DNA"/>
</dbReference>
<dbReference type="Pfam" id="PF13930">
    <property type="entry name" value="Endonuclea_NS_2"/>
    <property type="match status" value="1"/>
</dbReference>
<proteinExistence type="predicted"/>
<organism evidence="2 3">
    <name type="scientific">Capsaspora owczarzaki (strain ATCC 30864)</name>
    <dbReference type="NCBI Taxonomy" id="595528"/>
    <lineage>
        <taxon>Eukaryota</taxon>
        <taxon>Filasterea</taxon>
        <taxon>Capsaspora</taxon>
    </lineage>
</organism>
<evidence type="ECO:0000259" key="1">
    <source>
        <dbReference type="Pfam" id="PF13930"/>
    </source>
</evidence>
<protein>
    <recommendedName>
        <fullName evidence="1">Type VII secretion system protein EssD-like domain-containing protein</fullName>
    </recommendedName>
</protein>
<feature type="domain" description="Type VII secretion system protein EssD-like" evidence="1">
    <location>
        <begin position="65"/>
        <end position="189"/>
    </location>
</feature>
<dbReference type="RefSeq" id="XP_004342798.1">
    <property type="nucleotide sequence ID" value="XM_004342749.1"/>
</dbReference>
<evidence type="ECO:0000313" key="3">
    <source>
        <dbReference type="Proteomes" id="UP000008743"/>
    </source>
</evidence>
<evidence type="ECO:0000313" key="2">
    <source>
        <dbReference type="EMBL" id="KJE98196.1"/>
    </source>
</evidence>
<keyword evidence="3" id="KW-1185">Reference proteome</keyword>
<gene>
    <name evidence="2" type="ORF">CAOG_008197</name>
</gene>
<accession>A0A0D2UT97</accession>
<dbReference type="AlphaFoldDB" id="A0A0D2UT97"/>
<dbReference type="InParanoid" id="A0A0D2UT97"/>
<sequence>MTNIKAALNAAHTRYIAHSPHLKFRGRYPAGRITHRRSGTKRSSPSQWHRELGLKRGGKSYACHPNSAYIVENSYYVTDEAGRVEYVFGLYVKNSKADRHLYQQSRVGKLAGKGYHGGHLIRSANGGSGQAINMVPMAAAINATNGTWGRMEAELANDLSKMSTPLAVEISISYPDSSSLVPASFSVNAYANGINAPPHKTFAIPNC</sequence>
<dbReference type="InterPro" id="IPR044927">
    <property type="entry name" value="Endonuclea_NS_2"/>
</dbReference>
<dbReference type="SUPFAM" id="SSF54060">
    <property type="entry name" value="His-Me finger endonucleases"/>
    <property type="match status" value="1"/>
</dbReference>